<evidence type="ECO:0000256" key="1">
    <source>
        <dbReference type="SAM" id="Phobius"/>
    </source>
</evidence>
<keyword evidence="1" id="KW-0812">Transmembrane</keyword>
<evidence type="ECO:0000313" key="2">
    <source>
        <dbReference type="EMBL" id="MFD2762399.1"/>
    </source>
</evidence>
<keyword evidence="1" id="KW-1133">Transmembrane helix</keyword>
<keyword evidence="3" id="KW-1185">Reference proteome</keyword>
<feature type="transmembrane region" description="Helical" evidence="1">
    <location>
        <begin position="41"/>
        <end position="65"/>
    </location>
</feature>
<name>A0ABW5VC44_9BACI</name>
<feature type="transmembrane region" description="Helical" evidence="1">
    <location>
        <begin position="71"/>
        <end position="96"/>
    </location>
</feature>
<reference evidence="3" key="1">
    <citation type="journal article" date="2019" name="Int. J. Syst. Evol. Microbiol.">
        <title>The Global Catalogue of Microorganisms (GCM) 10K type strain sequencing project: providing services to taxonomists for standard genome sequencing and annotation.</title>
        <authorList>
            <consortium name="The Broad Institute Genomics Platform"/>
            <consortium name="The Broad Institute Genome Sequencing Center for Infectious Disease"/>
            <person name="Wu L."/>
            <person name="Ma J."/>
        </authorList>
    </citation>
    <scope>NUCLEOTIDE SEQUENCE [LARGE SCALE GENOMIC DNA]</scope>
    <source>
        <strain evidence="3">TISTR 1535</strain>
    </source>
</reference>
<keyword evidence="1" id="KW-0472">Membrane</keyword>
<dbReference type="RefSeq" id="WP_382395864.1">
    <property type="nucleotide sequence ID" value="NZ_JBHUNA010000041.1"/>
</dbReference>
<evidence type="ECO:0000313" key="3">
    <source>
        <dbReference type="Proteomes" id="UP001597502"/>
    </source>
</evidence>
<proteinExistence type="predicted"/>
<dbReference type="Proteomes" id="UP001597502">
    <property type="component" value="Unassembled WGS sequence"/>
</dbReference>
<sequence>MTLNGSGLAITVYVVFLLASLAVGYLYGWKTIKMTGLFGSQVFVASVIHFLLGAFGIFGWFFYSFGINEALFLGGLVLGAVLLAVSEAALIITLFVQRDKLLETDNNPISYTASEQE</sequence>
<dbReference type="EMBL" id="JBHUNA010000041">
    <property type="protein sequence ID" value="MFD2762399.1"/>
    <property type="molecule type" value="Genomic_DNA"/>
</dbReference>
<comment type="caution">
    <text evidence="2">The sequence shown here is derived from an EMBL/GenBank/DDBJ whole genome shotgun (WGS) entry which is preliminary data.</text>
</comment>
<organism evidence="2 3">
    <name type="scientific">Lentibacillus juripiscarius</name>
    <dbReference type="NCBI Taxonomy" id="257446"/>
    <lineage>
        <taxon>Bacteria</taxon>
        <taxon>Bacillati</taxon>
        <taxon>Bacillota</taxon>
        <taxon>Bacilli</taxon>
        <taxon>Bacillales</taxon>
        <taxon>Bacillaceae</taxon>
        <taxon>Lentibacillus</taxon>
    </lineage>
</organism>
<accession>A0ABW5VC44</accession>
<protein>
    <submittedName>
        <fullName evidence="2">Uncharacterized protein</fullName>
    </submittedName>
</protein>
<feature type="transmembrane region" description="Helical" evidence="1">
    <location>
        <begin position="6"/>
        <end position="29"/>
    </location>
</feature>
<gene>
    <name evidence="2" type="ORF">ACFSUO_15690</name>
</gene>